<keyword evidence="5" id="KW-1185">Reference proteome</keyword>
<keyword evidence="2" id="KW-0472">Membrane</keyword>
<keyword evidence="2" id="KW-1133">Transmembrane helix</keyword>
<evidence type="ECO:0000259" key="3">
    <source>
        <dbReference type="Pfam" id="PF14436"/>
    </source>
</evidence>
<feature type="compositionally biased region" description="Gly residues" evidence="1">
    <location>
        <begin position="115"/>
        <end position="128"/>
    </location>
</feature>
<reference evidence="5" key="1">
    <citation type="submission" date="2020-01" db="EMBL/GenBank/DDBJ databases">
        <authorList>
            <person name="Fang Y."/>
            <person name="Sun R."/>
            <person name="Nie L."/>
            <person name="He J."/>
            <person name="Hao L."/>
            <person name="Wang L."/>
            <person name="Su S."/>
            <person name="Lv E."/>
            <person name="Zhang Z."/>
            <person name="Xie R."/>
            <person name="Liu H."/>
        </authorList>
    </citation>
    <scope>NUCLEOTIDE SEQUENCE [LARGE SCALE GENOMIC DNA]</scope>
    <source>
        <strain evidence="5">XCT-53</strain>
    </source>
</reference>
<dbReference type="EMBL" id="JAABLQ010000001">
    <property type="protein sequence ID" value="NBN78866.1"/>
    <property type="molecule type" value="Genomic_DNA"/>
</dbReference>
<evidence type="ECO:0000256" key="1">
    <source>
        <dbReference type="SAM" id="MobiDB-lite"/>
    </source>
</evidence>
<name>A0A7X5F327_9HYPH</name>
<organism evidence="4 5">
    <name type="scientific">Pannonibacter tanglangensis</name>
    <dbReference type="NCBI Taxonomy" id="2750084"/>
    <lineage>
        <taxon>Bacteria</taxon>
        <taxon>Pseudomonadati</taxon>
        <taxon>Pseudomonadota</taxon>
        <taxon>Alphaproteobacteria</taxon>
        <taxon>Hyphomicrobiales</taxon>
        <taxon>Stappiaceae</taxon>
        <taxon>Pannonibacter</taxon>
    </lineage>
</organism>
<dbReference type="Proteomes" id="UP000586722">
    <property type="component" value="Unassembled WGS sequence"/>
</dbReference>
<evidence type="ECO:0000256" key="2">
    <source>
        <dbReference type="SAM" id="Phobius"/>
    </source>
</evidence>
<dbReference type="GO" id="GO:0004519">
    <property type="term" value="F:endonuclease activity"/>
    <property type="evidence" value="ECO:0007669"/>
    <property type="project" value="InterPro"/>
</dbReference>
<comment type="caution">
    <text evidence="4">The sequence shown here is derived from an EMBL/GenBank/DDBJ whole genome shotgun (WGS) entry which is preliminary data.</text>
</comment>
<proteinExistence type="predicted"/>
<evidence type="ECO:0000313" key="5">
    <source>
        <dbReference type="Proteomes" id="UP000586722"/>
    </source>
</evidence>
<feature type="transmembrane region" description="Helical" evidence="2">
    <location>
        <begin position="21"/>
        <end position="41"/>
    </location>
</feature>
<sequence length="202" mass="21652">MHMRRIIQSCSRIRGGNQSTEVTGAGLGVAILAGITAMLFIDAADKQNKQSNYGQRDHSSSALNDQALNQSANVGGTSKPEYEQETEEGEDEKSSEHKPSLLDEDGDQHILDGDGPNGGGGHRSGTGKPGKSEFPSDWSDDKIRGEISDVATDPKSNRTTQPNGRIKVEVTHDGIDITVIVEQINKGGRIVTSFPTNTLRNP</sequence>
<evidence type="ECO:0000313" key="4">
    <source>
        <dbReference type="EMBL" id="NBN78866.1"/>
    </source>
</evidence>
<accession>A0A7X5F327</accession>
<feature type="compositionally biased region" description="Polar residues" evidence="1">
    <location>
        <begin position="50"/>
        <end position="76"/>
    </location>
</feature>
<dbReference type="InterPro" id="IPR029501">
    <property type="entry name" value="EndoU_bac"/>
</dbReference>
<keyword evidence="2" id="KW-0812">Transmembrane</keyword>
<dbReference type="AlphaFoldDB" id="A0A7X5F327"/>
<protein>
    <recommendedName>
        <fullName evidence="3">Bacterial EndoU nuclease domain-containing protein</fullName>
    </recommendedName>
</protein>
<gene>
    <name evidence="4" type="ORF">GWI72_11365</name>
</gene>
<feature type="domain" description="Bacterial EndoU nuclease" evidence="3">
    <location>
        <begin position="127"/>
        <end position="196"/>
    </location>
</feature>
<feature type="region of interest" description="Disordered" evidence="1">
    <location>
        <begin position="50"/>
        <end position="164"/>
    </location>
</feature>
<dbReference type="Pfam" id="PF14436">
    <property type="entry name" value="EndoU_bacteria"/>
    <property type="match status" value="1"/>
</dbReference>
<feature type="compositionally biased region" description="Basic and acidic residues" evidence="1">
    <location>
        <begin position="92"/>
        <end position="112"/>
    </location>
</feature>